<feature type="region of interest" description="Disordered" evidence="3">
    <location>
        <begin position="187"/>
        <end position="242"/>
    </location>
</feature>
<feature type="region of interest" description="Disordered" evidence="3">
    <location>
        <begin position="463"/>
        <end position="486"/>
    </location>
</feature>
<feature type="compositionally biased region" description="Polar residues" evidence="3">
    <location>
        <begin position="476"/>
        <end position="486"/>
    </location>
</feature>
<evidence type="ECO:0000256" key="2">
    <source>
        <dbReference type="PROSITE-ProRule" id="PRU00302"/>
    </source>
</evidence>
<dbReference type="AlphaFoldDB" id="A0A9D4AYD9"/>
<feature type="domain" description="Sushi" evidence="5">
    <location>
        <begin position="49"/>
        <end position="105"/>
    </location>
</feature>
<dbReference type="InterPro" id="IPR008979">
    <property type="entry name" value="Galactose-bd-like_sf"/>
</dbReference>
<evidence type="ECO:0000313" key="8">
    <source>
        <dbReference type="Proteomes" id="UP000827986"/>
    </source>
</evidence>
<dbReference type="GO" id="GO:0061630">
    <property type="term" value="F:ubiquitin protein ligase activity"/>
    <property type="evidence" value="ECO:0007669"/>
    <property type="project" value="TreeGrafter"/>
</dbReference>
<keyword evidence="8" id="KW-1185">Reference proteome</keyword>
<comment type="caution">
    <text evidence="7">The sequence shown here is derived from an EMBL/GenBank/DDBJ whole genome shotgun (WGS) entry which is preliminary data.</text>
</comment>
<feature type="domain" description="FBA" evidence="6">
    <location>
        <begin position="291"/>
        <end position="484"/>
    </location>
</feature>
<dbReference type="PROSITE" id="PS51114">
    <property type="entry name" value="FBA"/>
    <property type="match status" value="1"/>
</dbReference>
<feature type="compositionally biased region" description="Low complexity" evidence="3">
    <location>
        <begin position="230"/>
        <end position="242"/>
    </location>
</feature>
<evidence type="ECO:0000259" key="6">
    <source>
        <dbReference type="PROSITE" id="PS51114"/>
    </source>
</evidence>
<dbReference type="InterPro" id="IPR000436">
    <property type="entry name" value="Sushi_SCR_CCP_dom"/>
</dbReference>
<dbReference type="InterPro" id="IPR035976">
    <property type="entry name" value="Sushi/SCR/CCP_sf"/>
</dbReference>
<dbReference type="Gene3D" id="2.60.120.260">
    <property type="entry name" value="Galactose-binding domain-like"/>
    <property type="match status" value="1"/>
</dbReference>
<keyword evidence="2" id="KW-0768">Sushi</keyword>
<keyword evidence="4" id="KW-0472">Membrane</keyword>
<dbReference type="GO" id="GO:0019005">
    <property type="term" value="C:SCF ubiquitin ligase complex"/>
    <property type="evidence" value="ECO:0007669"/>
    <property type="project" value="TreeGrafter"/>
</dbReference>
<keyword evidence="1" id="KW-1015">Disulfide bond</keyword>
<feature type="transmembrane region" description="Helical" evidence="4">
    <location>
        <begin position="15"/>
        <end position="33"/>
    </location>
</feature>
<reference evidence="7" key="1">
    <citation type="submission" date="2021-09" db="EMBL/GenBank/DDBJ databases">
        <title>The genome of Mauremys mutica provides insights into the evolution of semi-aquatic lifestyle.</title>
        <authorList>
            <person name="Gong S."/>
            <person name="Gao Y."/>
        </authorList>
    </citation>
    <scope>NUCLEOTIDE SEQUENCE</scope>
    <source>
        <strain evidence="7">MM-2020</strain>
        <tissue evidence="7">Muscle</tissue>
    </source>
</reference>
<feature type="region of interest" description="Disordered" evidence="3">
    <location>
        <begin position="275"/>
        <end position="332"/>
    </location>
</feature>
<evidence type="ECO:0000256" key="4">
    <source>
        <dbReference type="SAM" id="Phobius"/>
    </source>
</evidence>
<sequence length="486" mass="52464">MVKAPGCLGLRWPSGYLPTALFFAALCGSGAVLRRKDCQFPDASDHTTYKCVSPVCKLSLGSGTFKAGSMVQHFCEAGYVLAGHPGVSVCKGGQWSVLKPVVCKPLAGSPVPRPGSVIAVSSIPMVAAASVTASALLLVAMVCVLVGPKPCSYWCWRWYEPMQESEVSTVDSCPVPLPSYEEAVYGSQGGPVPPAPPAPTPLVLSRGLAPPSEAAEPCWSPEAATPPPSYQESQAAAAARPTAPPARFLFPGAAKDPCRAQERSWQQQFEGAWELGRRGVPPPRDPNWKALGQRKPFERNLLRSPNPEGVNISEPAPRQPPNSPRGPLESLGDFSGWAISTEELPPLAGGTKPGSAAPRFSWCIKQQRVDLLAEGLWEELLDSYQPNITVMDWYEDSRLAETVYQLHVRLLAADGQTALQEFHHQGPEHGASQEKKNWCHVSHVFHGYGPGVRHVHFQHRTLDAETPGGLRRTRATDSSVSVQLRD</sequence>
<protein>
    <submittedName>
        <fullName evidence="7">Uncharacterized protein</fullName>
    </submittedName>
</protein>
<feature type="compositionally biased region" description="Pro residues" evidence="3">
    <location>
        <begin position="191"/>
        <end position="200"/>
    </location>
</feature>
<dbReference type="Pfam" id="PF00084">
    <property type="entry name" value="Sushi"/>
    <property type="match status" value="1"/>
</dbReference>
<dbReference type="InterPro" id="IPR007397">
    <property type="entry name" value="F-box-assoc_dom"/>
</dbReference>
<accession>A0A9D4AYD9</accession>
<dbReference type="SMART" id="SM01198">
    <property type="entry name" value="FBA"/>
    <property type="match status" value="1"/>
</dbReference>
<dbReference type="GO" id="GO:0005737">
    <property type="term" value="C:cytoplasm"/>
    <property type="evidence" value="ECO:0007669"/>
    <property type="project" value="UniProtKB-ARBA"/>
</dbReference>
<dbReference type="PANTHER" id="PTHR12125">
    <property type="entry name" value="F-BOX ONLY PROTEIN 6-LIKE PROTEIN"/>
    <property type="match status" value="1"/>
</dbReference>
<dbReference type="GO" id="GO:0036503">
    <property type="term" value="P:ERAD pathway"/>
    <property type="evidence" value="ECO:0007669"/>
    <property type="project" value="TreeGrafter"/>
</dbReference>
<keyword evidence="4" id="KW-0812">Transmembrane</keyword>
<dbReference type="Proteomes" id="UP000827986">
    <property type="component" value="Unassembled WGS sequence"/>
</dbReference>
<feature type="transmembrane region" description="Helical" evidence="4">
    <location>
        <begin position="123"/>
        <end position="147"/>
    </location>
</feature>
<dbReference type="SUPFAM" id="SSF57535">
    <property type="entry name" value="Complement control module/SCR domain"/>
    <property type="match status" value="1"/>
</dbReference>
<dbReference type="GO" id="GO:0006516">
    <property type="term" value="P:glycoprotein catabolic process"/>
    <property type="evidence" value="ECO:0007669"/>
    <property type="project" value="TreeGrafter"/>
</dbReference>
<evidence type="ECO:0000256" key="3">
    <source>
        <dbReference type="SAM" id="MobiDB-lite"/>
    </source>
</evidence>
<dbReference type="EMBL" id="JAHDVG010000469">
    <property type="protein sequence ID" value="KAH1181122.1"/>
    <property type="molecule type" value="Genomic_DNA"/>
</dbReference>
<evidence type="ECO:0000313" key="7">
    <source>
        <dbReference type="EMBL" id="KAH1181122.1"/>
    </source>
</evidence>
<gene>
    <name evidence="7" type="ORF">KIL84_002056</name>
</gene>
<evidence type="ECO:0000259" key="5">
    <source>
        <dbReference type="PROSITE" id="PS50923"/>
    </source>
</evidence>
<name>A0A9D4AYD9_9SAUR</name>
<dbReference type="FunFam" id="2.60.120.260:FF:000012">
    <property type="entry name" value="F-box only protein 2"/>
    <property type="match status" value="1"/>
</dbReference>
<dbReference type="Pfam" id="PF04300">
    <property type="entry name" value="FBA"/>
    <property type="match status" value="1"/>
</dbReference>
<dbReference type="SUPFAM" id="SSF49785">
    <property type="entry name" value="Galactose-binding domain-like"/>
    <property type="match status" value="1"/>
</dbReference>
<dbReference type="InterPro" id="IPR039752">
    <property type="entry name" value="F-box_only"/>
</dbReference>
<dbReference type="PROSITE" id="PS50923">
    <property type="entry name" value="SUSHI"/>
    <property type="match status" value="1"/>
</dbReference>
<keyword evidence="4" id="KW-1133">Transmembrane helix</keyword>
<evidence type="ECO:0000256" key="1">
    <source>
        <dbReference type="ARBA" id="ARBA00023157"/>
    </source>
</evidence>
<dbReference type="PANTHER" id="PTHR12125:SF1">
    <property type="entry name" value="F-BOX ONLY PROTEIN 50"/>
    <property type="match status" value="1"/>
</dbReference>
<organism evidence="7 8">
    <name type="scientific">Mauremys mutica</name>
    <name type="common">yellowpond turtle</name>
    <dbReference type="NCBI Taxonomy" id="74926"/>
    <lineage>
        <taxon>Eukaryota</taxon>
        <taxon>Metazoa</taxon>
        <taxon>Chordata</taxon>
        <taxon>Craniata</taxon>
        <taxon>Vertebrata</taxon>
        <taxon>Euteleostomi</taxon>
        <taxon>Archelosauria</taxon>
        <taxon>Testudinata</taxon>
        <taxon>Testudines</taxon>
        <taxon>Cryptodira</taxon>
        <taxon>Durocryptodira</taxon>
        <taxon>Testudinoidea</taxon>
        <taxon>Geoemydidae</taxon>
        <taxon>Geoemydinae</taxon>
        <taxon>Mauremys</taxon>
    </lineage>
</organism>
<proteinExistence type="predicted"/>
<dbReference type="GO" id="GO:0031146">
    <property type="term" value="P:SCF-dependent proteasomal ubiquitin-dependent protein catabolic process"/>
    <property type="evidence" value="ECO:0007669"/>
    <property type="project" value="TreeGrafter"/>
</dbReference>
<dbReference type="Gene3D" id="2.10.70.10">
    <property type="entry name" value="Complement Module, domain 1"/>
    <property type="match status" value="1"/>
</dbReference>
<comment type="caution">
    <text evidence="2">Lacks conserved residue(s) required for the propagation of feature annotation.</text>
</comment>